<organism evidence="2 3">
    <name type="scientific">Dermabacter hominis 1368</name>
    <dbReference type="NCBI Taxonomy" id="1450519"/>
    <lineage>
        <taxon>Bacteria</taxon>
        <taxon>Bacillati</taxon>
        <taxon>Actinomycetota</taxon>
        <taxon>Actinomycetes</taxon>
        <taxon>Micrococcales</taxon>
        <taxon>Dermabacteraceae</taxon>
        <taxon>Dermabacter</taxon>
    </lineage>
</organism>
<proteinExistence type="predicted"/>
<reference evidence="2 3" key="1">
    <citation type="submission" date="2014-01" db="EMBL/GenBank/DDBJ databases">
        <title>Draft genome sequence of the multidrug-resistant clinical isolate Dermabacter hominis 1368.</title>
        <authorList>
            <person name="Albersmeier A."/>
            <person name="Bomholt C."/>
            <person name="Glaub A."/>
            <person name="Ruckert C."/>
            <person name="Soriano F."/>
            <person name="Fernandez-Natal I."/>
            <person name="Tauch A."/>
        </authorList>
    </citation>
    <scope>NUCLEOTIDE SEQUENCE [LARGE SCALE GENOMIC DNA]</scope>
    <source>
        <strain evidence="2 3">1368</strain>
    </source>
</reference>
<sequence>MRVEFTRLEGRCGETNGRDLIRLDARLLQVERRCTLAHELVHLEAGEGRACAPSREREVNRIAAARLVPFEALVKASRWARSPVELAEELWVTRSMLEARCETLTASELFAVAGARK</sequence>
<dbReference type="Proteomes" id="UP000030182">
    <property type="component" value="Unassembled WGS sequence"/>
</dbReference>
<dbReference type="InterPro" id="IPR010359">
    <property type="entry name" value="IrrE_HExxH"/>
</dbReference>
<evidence type="ECO:0000313" key="2">
    <source>
        <dbReference type="EMBL" id="KDS94135.1"/>
    </source>
</evidence>
<comment type="caution">
    <text evidence="2">The sequence shown here is derived from an EMBL/GenBank/DDBJ whole genome shotgun (WGS) entry which is preliminary data.</text>
</comment>
<accession>A0ABR4SLS0</accession>
<name>A0ABR4SLS0_9MICO</name>
<evidence type="ECO:0000313" key="3">
    <source>
        <dbReference type="Proteomes" id="UP000030182"/>
    </source>
</evidence>
<feature type="domain" description="IrrE N-terminal-like" evidence="1">
    <location>
        <begin position="17"/>
        <end position="101"/>
    </location>
</feature>
<evidence type="ECO:0000259" key="1">
    <source>
        <dbReference type="Pfam" id="PF06114"/>
    </source>
</evidence>
<dbReference type="Pfam" id="PF06114">
    <property type="entry name" value="Peptidase_M78"/>
    <property type="match status" value="1"/>
</dbReference>
<dbReference type="EMBL" id="JDRS01000002">
    <property type="protein sequence ID" value="KDS94135.1"/>
    <property type="molecule type" value="Genomic_DNA"/>
</dbReference>
<keyword evidence="3" id="KW-1185">Reference proteome</keyword>
<gene>
    <name evidence="2" type="ORF">DHOM_02670</name>
</gene>
<protein>
    <recommendedName>
        <fullName evidence="1">IrrE N-terminal-like domain-containing protein</fullName>
    </recommendedName>
</protein>